<keyword evidence="4 5" id="KW-0720">Serine protease</keyword>
<comment type="similarity">
    <text evidence="1 5">Belongs to the peptidase S41A family.</text>
</comment>
<dbReference type="Pfam" id="PF17804">
    <property type="entry name" value="TSP_NTD"/>
    <property type="match status" value="1"/>
</dbReference>
<dbReference type="PROSITE" id="PS50106">
    <property type="entry name" value="PDZ"/>
    <property type="match status" value="1"/>
</dbReference>
<dbReference type="CDD" id="cd06782">
    <property type="entry name" value="cpPDZ_CPP-like"/>
    <property type="match status" value="1"/>
</dbReference>
<reference evidence="8 9" key="1">
    <citation type="journal article" date="2015" name="Microbes Environ.">
        <title>An Efficient Strategy Developed for Next-Generation Sequencing of Endosymbiont Genomes Performed Using Crude DNA Isolated from Host Tissues: A Case Study of Blattabacterium cuenoti Inhabiting the Fat Bodies of Cockroaches.</title>
        <authorList>
            <person name="Kinjo Y."/>
            <person name="Saitoh S."/>
            <person name="Tokuda G."/>
        </authorList>
    </citation>
    <scope>NUCLEOTIDE SEQUENCE [LARGE SCALE GENOMIC DNA]</scope>
    <source>
        <strain evidence="8 9">BPAY</strain>
    </source>
</reference>
<evidence type="ECO:0000313" key="8">
    <source>
        <dbReference type="EMBL" id="BAR91906.1"/>
    </source>
</evidence>
<organism evidence="8 9">
    <name type="scientific">Blattabacterium cuenoti BPAY</name>
    <dbReference type="NCBI Taxonomy" id="1457031"/>
    <lineage>
        <taxon>Bacteria</taxon>
        <taxon>Pseudomonadati</taxon>
        <taxon>Bacteroidota</taxon>
        <taxon>Flavobacteriia</taxon>
        <taxon>Flavobacteriales</taxon>
        <taxon>Blattabacteriaceae</taxon>
        <taxon>Blattabacterium</taxon>
    </lineage>
</organism>
<keyword evidence="9" id="KW-1185">Reference proteome</keyword>
<evidence type="ECO:0000256" key="2">
    <source>
        <dbReference type="ARBA" id="ARBA00022670"/>
    </source>
</evidence>
<dbReference type="InterPro" id="IPR005151">
    <property type="entry name" value="Tail-specific_protease"/>
</dbReference>
<evidence type="ECO:0000256" key="1">
    <source>
        <dbReference type="ARBA" id="ARBA00009179"/>
    </source>
</evidence>
<dbReference type="Gene3D" id="3.90.226.10">
    <property type="entry name" value="2-enoyl-CoA Hydratase, Chain A, domain 1"/>
    <property type="match status" value="1"/>
</dbReference>
<sequence length="724" mass="85953">MTKIIGFLFILYYIKNYLCIILLIFFNQNIVVNFKIKKLNDIKYIIIGFFFIFSLSFCSPLGEQEKHRIILKSIYKTLYFLHPTPISIDNNFSQKVYDKFFEKLDNQKRFFLQQDLEDFYLYREKIDEFWIHGDPTFFNIIMKRFFRRVKEAEFICFQILKKSFDFNQKEIYILEKQKFSYPKNQEEWIEKWRKYLKYMTLLETITSTKEKKFLKNAFFNEEKRSRKKVEEYIQEYFRKIKIKKESDWFSRYVNVITSQYDPHTNYFSPKEKEIFDLNISGQTEGIGVELQDDKGFPTVVKLIIGGPAWKNKKIEIGDRIIRVAKNVNSESKNIVGMLLENSIRLIRGKKGSKVKLTIQKKNGSIEEVILTRDRIETKEIFAKSVIILDKNKDKYGLICLPEFYFNPENKNGRNAAQDMKKIIQELKKENIKGILIDIRNNGGGSLDAVIEISGFFLGKVPILQIGKPHKKKNILKSHENKVLWTGPLVILVNEFSASASEILAAAIKDYKRGIIVGVGSDQTYGKGTIQTIYPLNRFLHFNEELGTLKFTINKFYRVNGSSTQLKGVNPDIVLPRKNTKNIFLKFMEKNQTNPMKWDCTKPIPSLRYYYKNLYIENIKYKSIKRLKRNKDFITICKTMQSLENKFSNKKQFSLNWKEFYYENLKIKKRNENLKKLRNNLNTFGTKTFPIYYKILSKEWKKNLSLDFYVSECINILRDFNEIPQ</sequence>
<evidence type="ECO:0000313" key="9">
    <source>
        <dbReference type="Proteomes" id="UP000217805"/>
    </source>
</evidence>
<dbReference type="PANTHER" id="PTHR32060">
    <property type="entry name" value="TAIL-SPECIFIC PROTEASE"/>
    <property type="match status" value="1"/>
</dbReference>
<dbReference type="InterPro" id="IPR040573">
    <property type="entry name" value="TSP_N"/>
</dbReference>
<keyword evidence="6" id="KW-0812">Transmembrane</keyword>
<feature type="transmembrane region" description="Helical" evidence="6">
    <location>
        <begin position="44"/>
        <end position="62"/>
    </location>
</feature>
<dbReference type="InterPro" id="IPR020992">
    <property type="entry name" value="Tail_Prtase_C"/>
</dbReference>
<protein>
    <submittedName>
        <fullName evidence="8">Protease</fullName>
    </submittedName>
</protein>
<dbReference type="Pfam" id="PF03572">
    <property type="entry name" value="Peptidase_S41"/>
    <property type="match status" value="1"/>
</dbReference>
<proteinExistence type="inferred from homology"/>
<dbReference type="Pfam" id="PF11818">
    <property type="entry name" value="DUF3340"/>
    <property type="match status" value="1"/>
</dbReference>
<dbReference type="EMBL" id="AP014609">
    <property type="protein sequence ID" value="BAR91906.1"/>
    <property type="molecule type" value="Genomic_DNA"/>
</dbReference>
<accession>A0ABM7EY36</accession>
<evidence type="ECO:0000256" key="5">
    <source>
        <dbReference type="RuleBase" id="RU004404"/>
    </source>
</evidence>
<evidence type="ECO:0000256" key="6">
    <source>
        <dbReference type="SAM" id="Phobius"/>
    </source>
</evidence>
<dbReference type="SMART" id="SM00245">
    <property type="entry name" value="TSPc"/>
    <property type="match status" value="1"/>
</dbReference>
<keyword evidence="3 5" id="KW-0378">Hydrolase</keyword>
<dbReference type="InterPro" id="IPR001478">
    <property type="entry name" value="PDZ"/>
</dbReference>
<dbReference type="NCBIfam" id="TIGR00225">
    <property type="entry name" value="prc"/>
    <property type="match status" value="1"/>
</dbReference>
<dbReference type="SUPFAM" id="SSF50156">
    <property type="entry name" value="PDZ domain-like"/>
    <property type="match status" value="1"/>
</dbReference>
<keyword evidence="6" id="KW-1133">Transmembrane helix</keyword>
<dbReference type="InterPro" id="IPR029045">
    <property type="entry name" value="ClpP/crotonase-like_dom_sf"/>
</dbReference>
<dbReference type="CDD" id="cd07560">
    <property type="entry name" value="Peptidase_S41_CPP"/>
    <property type="match status" value="1"/>
</dbReference>
<dbReference type="GO" id="GO:0008233">
    <property type="term" value="F:peptidase activity"/>
    <property type="evidence" value="ECO:0007669"/>
    <property type="project" value="UniProtKB-KW"/>
</dbReference>
<dbReference type="Proteomes" id="UP000217805">
    <property type="component" value="Chromosome"/>
</dbReference>
<feature type="transmembrane region" description="Helical" evidence="6">
    <location>
        <begin position="6"/>
        <end position="32"/>
    </location>
</feature>
<feature type="domain" description="PDZ" evidence="7">
    <location>
        <begin position="276"/>
        <end position="347"/>
    </location>
</feature>
<dbReference type="GO" id="GO:0006508">
    <property type="term" value="P:proteolysis"/>
    <property type="evidence" value="ECO:0007669"/>
    <property type="project" value="UniProtKB-KW"/>
</dbReference>
<gene>
    <name evidence="8" type="primary">prc</name>
    <name evidence="8" type="ORF">BPAY_154</name>
</gene>
<keyword evidence="6" id="KW-0472">Membrane</keyword>
<name>A0ABM7EY36_9FLAO</name>
<keyword evidence="2 5" id="KW-0645">Protease</keyword>
<dbReference type="SMART" id="SM00228">
    <property type="entry name" value="PDZ"/>
    <property type="match status" value="1"/>
</dbReference>
<evidence type="ECO:0000256" key="3">
    <source>
        <dbReference type="ARBA" id="ARBA00022801"/>
    </source>
</evidence>
<dbReference type="Gene3D" id="2.30.42.10">
    <property type="match status" value="1"/>
</dbReference>
<dbReference type="Pfam" id="PF00595">
    <property type="entry name" value="PDZ"/>
    <property type="match status" value="1"/>
</dbReference>
<evidence type="ECO:0000259" key="7">
    <source>
        <dbReference type="PROSITE" id="PS50106"/>
    </source>
</evidence>
<dbReference type="InterPro" id="IPR004447">
    <property type="entry name" value="Peptidase_S41A"/>
</dbReference>
<dbReference type="InterPro" id="IPR036034">
    <property type="entry name" value="PDZ_sf"/>
</dbReference>
<dbReference type="SUPFAM" id="SSF52096">
    <property type="entry name" value="ClpP/crotonase"/>
    <property type="match status" value="1"/>
</dbReference>
<evidence type="ECO:0000256" key="4">
    <source>
        <dbReference type="ARBA" id="ARBA00022825"/>
    </source>
</evidence>
<dbReference type="PANTHER" id="PTHR32060:SF22">
    <property type="entry name" value="CARBOXYL-TERMINAL-PROCESSING PEPTIDASE 3, CHLOROPLASTIC"/>
    <property type="match status" value="1"/>
</dbReference>